<evidence type="ECO:0000259" key="1">
    <source>
        <dbReference type="Pfam" id="PF07238"/>
    </source>
</evidence>
<comment type="caution">
    <text evidence="2">The sequence shown here is derived from an EMBL/GenBank/DDBJ whole genome shotgun (WGS) entry which is preliminary data.</text>
</comment>
<dbReference type="Pfam" id="PF07238">
    <property type="entry name" value="PilZ"/>
    <property type="match status" value="1"/>
</dbReference>
<feature type="domain" description="PilZ" evidence="1">
    <location>
        <begin position="13"/>
        <end position="107"/>
    </location>
</feature>
<keyword evidence="3" id="KW-1185">Reference proteome</keyword>
<accession>A0A7C9HTP7</accession>
<evidence type="ECO:0000313" key="2">
    <source>
        <dbReference type="EMBL" id="MUV14893.1"/>
    </source>
</evidence>
<sequence length="125" mass="13833">MGMAPTAQSDIRRSRVYVDGEALIRGPEGDFRAPLRDLSISGLHMLRPPGFALRVGQAVEVEVRCGPREAGIEFLLMARVARTDSDTVGLRFAPLPDRMARTLERVLSQYGTLQTGAPDERRGRR</sequence>
<dbReference type="SUPFAM" id="SSF141371">
    <property type="entry name" value="PilZ domain-like"/>
    <property type="match status" value="1"/>
</dbReference>
<dbReference type="InterPro" id="IPR009875">
    <property type="entry name" value="PilZ_domain"/>
</dbReference>
<dbReference type="EMBL" id="WOXT01000003">
    <property type="protein sequence ID" value="MUV14893.1"/>
    <property type="molecule type" value="Genomic_DNA"/>
</dbReference>
<reference evidence="2 3" key="1">
    <citation type="submission" date="2019-12" db="EMBL/GenBank/DDBJ databases">
        <authorList>
            <person name="Xu J."/>
        </authorList>
    </citation>
    <scope>NUCLEOTIDE SEQUENCE [LARGE SCALE GENOMIC DNA]</scope>
    <source>
        <strain evidence="2 3">HX-5-24</strain>
    </source>
</reference>
<proteinExistence type="predicted"/>
<organism evidence="2 3">
    <name type="scientific">Noviluteimonas gilva</name>
    <dbReference type="NCBI Taxonomy" id="2682097"/>
    <lineage>
        <taxon>Bacteria</taxon>
        <taxon>Pseudomonadati</taxon>
        <taxon>Pseudomonadota</taxon>
        <taxon>Gammaproteobacteria</taxon>
        <taxon>Lysobacterales</taxon>
        <taxon>Lysobacteraceae</taxon>
        <taxon>Noviluteimonas</taxon>
    </lineage>
</organism>
<gene>
    <name evidence="2" type="ORF">GN331_11830</name>
</gene>
<dbReference type="Gene3D" id="2.40.10.220">
    <property type="entry name" value="predicted glycosyltransferase like domains"/>
    <property type="match status" value="1"/>
</dbReference>
<dbReference type="Proteomes" id="UP000479692">
    <property type="component" value="Unassembled WGS sequence"/>
</dbReference>
<dbReference type="AlphaFoldDB" id="A0A7C9HTP7"/>
<name>A0A7C9HTP7_9GAMM</name>
<evidence type="ECO:0000313" key="3">
    <source>
        <dbReference type="Proteomes" id="UP000479692"/>
    </source>
</evidence>
<protein>
    <recommendedName>
        <fullName evidence="1">PilZ domain-containing protein</fullName>
    </recommendedName>
</protein>
<dbReference type="GO" id="GO:0035438">
    <property type="term" value="F:cyclic-di-GMP binding"/>
    <property type="evidence" value="ECO:0007669"/>
    <property type="project" value="InterPro"/>
</dbReference>